<dbReference type="Gene3D" id="3.40.50.300">
    <property type="entry name" value="P-loop containing nucleotide triphosphate hydrolases"/>
    <property type="match status" value="1"/>
</dbReference>
<dbReference type="EMBL" id="JAASQP010000001">
    <property type="protein sequence ID" value="NIJ23540.1"/>
    <property type="molecule type" value="Genomic_DNA"/>
</dbReference>
<keyword evidence="2" id="KW-1185">Reference proteome</keyword>
<evidence type="ECO:0000313" key="1">
    <source>
        <dbReference type="EMBL" id="NIJ23540.1"/>
    </source>
</evidence>
<organism evidence="1 2">
    <name type="scientific">Sphingomonas japonica</name>
    <dbReference type="NCBI Taxonomy" id="511662"/>
    <lineage>
        <taxon>Bacteria</taxon>
        <taxon>Pseudomonadati</taxon>
        <taxon>Pseudomonadota</taxon>
        <taxon>Alphaproteobacteria</taxon>
        <taxon>Sphingomonadales</taxon>
        <taxon>Sphingomonadaceae</taxon>
        <taxon>Sphingomonas</taxon>
    </lineage>
</organism>
<name>A0ABX0TYZ7_9SPHN</name>
<sequence length="259" mass="26642">MDGPAESIASLRARIADLGETRSSAAGALSPVDIGAIDAALGGGLGRGCLHEIFAIERDDASSAAGFAAMLARQLGGTLLWLRLGEAQHRGGSLHAPGLSEVGCDPARLILGVLPDPLALLRAAGDIVRCDEVGVAVVELWGHPRALDLTASRRLAIAAQQSGVAILMLRIAAEPMPSAAQTRWTVTAAPAAPLAANAPGRPAFDLQLIRQRGRPAGGAWRVEWNRDLGRFEDPASLSGAVLSLPDGGSAGAGQWRRSA</sequence>
<dbReference type="RefSeq" id="WP_140230949.1">
    <property type="nucleotide sequence ID" value="NZ_BAAAEV010000001.1"/>
</dbReference>
<dbReference type="InterPro" id="IPR017026">
    <property type="entry name" value="ImuA"/>
</dbReference>
<evidence type="ECO:0000313" key="2">
    <source>
        <dbReference type="Proteomes" id="UP000788153"/>
    </source>
</evidence>
<comment type="caution">
    <text evidence="1">The sequence shown here is derived from an EMBL/GenBank/DDBJ whole genome shotgun (WGS) entry which is preliminary data.</text>
</comment>
<dbReference type="InterPro" id="IPR027417">
    <property type="entry name" value="P-loop_NTPase"/>
</dbReference>
<accession>A0ABX0TYZ7</accession>
<protein>
    <submittedName>
        <fullName evidence="1">Protein ImuA</fullName>
    </submittedName>
</protein>
<dbReference type="SUPFAM" id="SSF52540">
    <property type="entry name" value="P-loop containing nucleoside triphosphate hydrolases"/>
    <property type="match status" value="1"/>
</dbReference>
<gene>
    <name evidence="1" type="ORF">FHT01_001082</name>
</gene>
<proteinExistence type="predicted"/>
<reference evidence="1 2" key="1">
    <citation type="submission" date="2020-03" db="EMBL/GenBank/DDBJ databases">
        <title>Genomic Encyclopedia of Type Strains, Phase IV (KMG-IV): sequencing the most valuable type-strain genomes for metagenomic binning, comparative biology and taxonomic classification.</title>
        <authorList>
            <person name="Goeker M."/>
        </authorList>
    </citation>
    <scope>NUCLEOTIDE SEQUENCE [LARGE SCALE GENOMIC DNA]</scope>
    <source>
        <strain evidence="1 2">DSM 22753</strain>
    </source>
</reference>
<dbReference type="PIRSF" id="PIRSF034285">
    <property type="entry name" value="UCP034285"/>
    <property type="match status" value="1"/>
</dbReference>
<dbReference type="Proteomes" id="UP000788153">
    <property type="component" value="Unassembled WGS sequence"/>
</dbReference>